<dbReference type="AlphaFoldDB" id="A0A0B0HAX0"/>
<keyword evidence="3" id="KW-1185">Reference proteome</keyword>
<name>A0A0B0HAX0_SOVGS</name>
<accession>A0A0B0HAX0</accession>
<feature type="region of interest" description="Disordered" evidence="1">
    <location>
        <begin position="1"/>
        <end position="37"/>
    </location>
</feature>
<gene>
    <name evidence="2" type="ORF">JV46_03630</name>
</gene>
<evidence type="ECO:0000313" key="3">
    <source>
        <dbReference type="Proteomes" id="UP000030856"/>
    </source>
</evidence>
<reference evidence="2 3" key="1">
    <citation type="journal article" date="2014" name="BMC Genomics">
        <title>The genome of the intracellular bacterium of the coastal bivalve, Solemya velum: a blueprint for thriving in and out of symbiosis.</title>
        <authorList>
            <person name="Dmytrenko O."/>
            <person name="Russell S.L."/>
            <person name="Loo W.T."/>
            <person name="Fontanez K.M."/>
            <person name="Liao L."/>
            <person name="Roeselers G."/>
            <person name="Sharma R."/>
            <person name="Stewart F.J."/>
            <person name="Newton I.L."/>
            <person name="Woyke T."/>
            <person name="Wu D."/>
            <person name="Lang J.M."/>
            <person name="Eisen J.A."/>
            <person name="Cavanaugh C.M."/>
        </authorList>
    </citation>
    <scope>NUCLEOTIDE SEQUENCE [LARGE SCALE GENOMIC DNA]</scope>
    <source>
        <strain evidence="2 3">WH</strain>
    </source>
</reference>
<feature type="compositionally biased region" description="Basic and acidic residues" evidence="1">
    <location>
        <begin position="1"/>
        <end position="10"/>
    </location>
</feature>
<proteinExistence type="predicted"/>
<comment type="caution">
    <text evidence="2">The sequence shown here is derived from an EMBL/GenBank/DDBJ whole genome shotgun (WGS) entry which is preliminary data.</text>
</comment>
<evidence type="ECO:0000313" key="2">
    <source>
        <dbReference type="EMBL" id="KHF24591.1"/>
    </source>
</evidence>
<dbReference type="EMBL" id="JRAA01000002">
    <property type="protein sequence ID" value="KHF24591.1"/>
    <property type="molecule type" value="Genomic_DNA"/>
</dbReference>
<evidence type="ECO:0000256" key="1">
    <source>
        <dbReference type="SAM" id="MobiDB-lite"/>
    </source>
</evidence>
<sequence>MPKQDNDGHGNDWQYKSIETGSRQISGIGGYQKMETE</sequence>
<protein>
    <submittedName>
        <fullName evidence="2">Uncharacterized protein</fullName>
    </submittedName>
</protein>
<organism evidence="2 3">
    <name type="scientific">Solemya velum gill symbiont</name>
    <dbReference type="NCBI Taxonomy" id="2340"/>
    <lineage>
        <taxon>Bacteria</taxon>
        <taxon>Pseudomonadati</taxon>
        <taxon>Pseudomonadota</taxon>
        <taxon>Gammaproteobacteria</taxon>
        <taxon>sulfur-oxidizing symbionts</taxon>
    </lineage>
</organism>
<dbReference type="Proteomes" id="UP000030856">
    <property type="component" value="Unassembled WGS sequence"/>
</dbReference>